<evidence type="ECO:0008006" key="3">
    <source>
        <dbReference type="Google" id="ProtNLM"/>
    </source>
</evidence>
<dbReference type="AlphaFoldDB" id="A0A381ZBY7"/>
<evidence type="ECO:0000256" key="1">
    <source>
        <dbReference type="ARBA" id="ARBA00022729"/>
    </source>
</evidence>
<dbReference type="Pfam" id="PF03480">
    <property type="entry name" value="DctP"/>
    <property type="match status" value="1"/>
</dbReference>
<dbReference type="PANTHER" id="PTHR33376">
    <property type="match status" value="1"/>
</dbReference>
<sequence length="334" mass="36939">MKSVVLSTITAAVALGAALFGFQSTASAETKLTLVYPFPDFLVYTKNCKALVGKINEKGKGTVQIEILPFNSIKMFQQAPAVSKGRVDLVCTPAAFYARAIPENEAISTASSSVAQARKAGGITILDKLHQKHMKVKYLGWTTDGNKFRIYMKNPPKFGSNGLPDFSGVKLRDNPIYGAFFRAMNASTHNLPATQVYAALEKGVVDAAAWATYGLRGLKWDKFLRHAVVPDFYSTDIGWIINLNKWNGLGSKAKDIIQSTVKEFEVINKNMLQKLHNEEKAALTKGGMKFHKVPNPNKYLKLAVDSAYERMMERLKKAGRSTDHVSKLRAAFRQ</sequence>
<evidence type="ECO:0000313" key="2">
    <source>
        <dbReference type="EMBL" id="SVA86451.1"/>
    </source>
</evidence>
<dbReference type="EMBL" id="UINC01020633">
    <property type="protein sequence ID" value="SVA86451.1"/>
    <property type="molecule type" value="Genomic_DNA"/>
</dbReference>
<name>A0A381ZBY7_9ZZZZ</name>
<dbReference type="GO" id="GO:0055085">
    <property type="term" value="P:transmembrane transport"/>
    <property type="evidence" value="ECO:0007669"/>
    <property type="project" value="InterPro"/>
</dbReference>
<protein>
    <recommendedName>
        <fullName evidence="3">C4-dicarboxylate ABC transporter substrate-binding protein</fullName>
    </recommendedName>
</protein>
<dbReference type="NCBIfam" id="NF037995">
    <property type="entry name" value="TRAP_S1"/>
    <property type="match status" value="1"/>
</dbReference>
<dbReference type="InterPro" id="IPR038404">
    <property type="entry name" value="TRAP_DctP_sf"/>
</dbReference>
<reference evidence="2" key="1">
    <citation type="submission" date="2018-05" db="EMBL/GenBank/DDBJ databases">
        <authorList>
            <person name="Lanie J.A."/>
            <person name="Ng W.-L."/>
            <person name="Kazmierczak K.M."/>
            <person name="Andrzejewski T.M."/>
            <person name="Davidsen T.M."/>
            <person name="Wayne K.J."/>
            <person name="Tettelin H."/>
            <person name="Glass J.I."/>
            <person name="Rusch D."/>
            <person name="Podicherti R."/>
            <person name="Tsui H.-C.T."/>
            <person name="Winkler M.E."/>
        </authorList>
    </citation>
    <scope>NUCLEOTIDE SEQUENCE</scope>
</reference>
<dbReference type="Gene3D" id="3.40.190.170">
    <property type="entry name" value="Bacterial extracellular solute-binding protein, family 7"/>
    <property type="match status" value="1"/>
</dbReference>
<dbReference type="PANTHER" id="PTHR33376:SF5">
    <property type="entry name" value="EXTRACYTOPLASMIC SOLUTE RECEPTOR PROTEIN"/>
    <property type="match status" value="1"/>
</dbReference>
<keyword evidence="1" id="KW-0732">Signal</keyword>
<gene>
    <name evidence="2" type="ORF">METZ01_LOCUS139305</name>
</gene>
<proteinExistence type="predicted"/>
<dbReference type="InterPro" id="IPR018389">
    <property type="entry name" value="DctP_fam"/>
</dbReference>
<accession>A0A381ZBY7</accession>
<organism evidence="2">
    <name type="scientific">marine metagenome</name>
    <dbReference type="NCBI Taxonomy" id="408172"/>
    <lineage>
        <taxon>unclassified sequences</taxon>
        <taxon>metagenomes</taxon>
        <taxon>ecological metagenomes</taxon>
    </lineage>
</organism>